<dbReference type="Proteomes" id="UP001157069">
    <property type="component" value="Unassembled WGS sequence"/>
</dbReference>
<protein>
    <submittedName>
        <fullName evidence="2">Uncharacterized protein</fullName>
    </submittedName>
</protein>
<organism evidence="2 3">
    <name type="scientific">Homoserinibacter gongjuensis</name>
    <dbReference type="NCBI Taxonomy" id="1162968"/>
    <lineage>
        <taxon>Bacteria</taxon>
        <taxon>Bacillati</taxon>
        <taxon>Actinomycetota</taxon>
        <taxon>Actinomycetes</taxon>
        <taxon>Micrococcales</taxon>
        <taxon>Microbacteriaceae</taxon>
        <taxon>Homoserinibacter</taxon>
    </lineage>
</organism>
<feature type="transmembrane region" description="Helical" evidence="1">
    <location>
        <begin position="146"/>
        <end position="171"/>
    </location>
</feature>
<evidence type="ECO:0000313" key="2">
    <source>
        <dbReference type="EMBL" id="GMA91498.1"/>
    </source>
</evidence>
<feature type="transmembrane region" description="Helical" evidence="1">
    <location>
        <begin position="35"/>
        <end position="59"/>
    </location>
</feature>
<feature type="transmembrane region" description="Helical" evidence="1">
    <location>
        <begin position="65"/>
        <end position="87"/>
    </location>
</feature>
<comment type="caution">
    <text evidence="2">The sequence shown here is derived from an EMBL/GenBank/DDBJ whole genome shotgun (WGS) entry which is preliminary data.</text>
</comment>
<keyword evidence="1" id="KW-0812">Transmembrane</keyword>
<dbReference type="EMBL" id="BSVA01000001">
    <property type="protein sequence ID" value="GMA91498.1"/>
    <property type="molecule type" value="Genomic_DNA"/>
</dbReference>
<accession>A0ABQ6JT74</accession>
<gene>
    <name evidence="2" type="ORF">GCM10025869_20270</name>
</gene>
<keyword evidence="1" id="KW-0472">Membrane</keyword>
<keyword evidence="3" id="KW-1185">Reference proteome</keyword>
<keyword evidence="1" id="KW-1133">Transmembrane helix</keyword>
<reference evidence="3" key="1">
    <citation type="journal article" date="2019" name="Int. J. Syst. Evol. Microbiol.">
        <title>The Global Catalogue of Microorganisms (GCM) 10K type strain sequencing project: providing services to taxonomists for standard genome sequencing and annotation.</title>
        <authorList>
            <consortium name="The Broad Institute Genomics Platform"/>
            <consortium name="The Broad Institute Genome Sequencing Center for Infectious Disease"/>
            <person name="Wu L."/>
            <person name="Ma J."/>
        </authorList>
    </citation>
    <scope>NUCLEOTIDE SEQUENCE [LARGE SCALE GENOMIC DNA]</scope>
    <source>
        <strain evidence="3">NBRC 108755</strain>
    </source>
</reference>
<sequence>MAGRLDPRPLLSALAAGVRKRRLGEAAQSSEPVDWWTWVVLLGAPTAVLILAIALRVRLDAASELLAGAALLVGALVATFSQVAVWRERLLARDDTVGPMRIRALNEAAAHILLGTMASVGATVAIVTLVSFSWPCASVVGHWVQVALSSLTLGLFAYVVVTIMIVINLLWDAYQEEGTRAPRDLDE</sequence>
<proteinExistence type="predicted"/>
<evidence type="ECO:0000313" key="3">
    <source>
        <dbReference type="Proteomes" id="UP001157069"/>
    </source>
</evidence>
<name>A0ABQ6JT74_9MICO</name>
<evidence type="ECO:0000256" key="1">
    <source>
        <dbReference type="SAM" id="Phobius"/>
    </source>
</evidence>
<feature type="transmembrane region" description="Helical" evidence="1">
    <location>
        <begin position="108"/>
        <end position="134"/>
    </location>
</feature>